<dbReference type="EMBL" id="BMYT01000003">
    <property type="protein sequence ID" value="GGX13243.1"/>
    <property type="molecule type" value="Genomic_DNA"/>
</dbReference>
<dbReference type="Pfam" id="PF13411">
    <property type="entry name" value="MerR_1"/>
    <property type="match status" value="1"/>
</dbReference>
<dbReference type="SUPFAM" id="SSF46955">
    <property type="entry name" value="Putative DNA-binding domain"/>
    <property type="match status" value="1"/>
</dbReference>
<name>A0ABQ2XG76_9BURK</name>
<evidence type="ECO:0000313" key="6">
    <source>
        <dbReference type="Proteomes" id="UP000620127"/>
    </source>
</evidence>
<evidence type="ECO:0000256" key="2">
    <source>
        <dbReference type="ARBA" id="ARBA00023125"/>
    </source>
</evidence>
<dbReference type="Proteomes" id="UP000620127">
    <property type="component" value="Unassembled WGS sequence"/>
</dbReference>
<evidence type="ECO:0000313" key="5">
    <source>
        <dbReference type="EMBL" id="GGX13243.1"/>
    </source>
</evidence>
<feature type="domain" description="HTH merR-type" evidence="4">
    <location>
        <begin position="6"/>
        <end position="75"/>
    </location>
</feature>
<organism evidence="5 6">
    <name type="scientific">Undibacterium macrobrachii</name>
    <dbReference type="NCBI Taxonomy" id="1119058"/>
    <lineage>
        <taxon>Bacteria</taxon>
        <taxon>Pseudomonadati</taxon>
        <taxon>Pseudomonadota</taxon>
        <taxon>Betaproteobacteria</taxon>
        <taxon>Burkholderiales</taxon>
        <taxon>Oxalobacteraceae</taxon>
        <taxon>Undibacterium</taxon>
    </lineage>
</organism>
<gene>
    <name evidence="5" type="ORF">GCM10011282_19220</name>
</gene>
<proteinExistence type="predicted"/>
<dbReference type="PRINTS" id="PR00040">
    <property type="entry name" value="HTHMERR"/>
</dbReference>
<dbReference type="RefSeq" id="WP_308426980.1">
    <property type="nucleotide sequence ID" value="NZ_BMYT01000003.1"/>
</dbReference>
<dbReference type="InterPro" id="IPR000551">
    <property type="entry name" value="MerR-type_HTH_dom"/>
</dbReference>
<dbReference type="InterPro" id="IPR047057">
    <property type="entry name" value="MerR_fam"/>
</dbReference>
<dbReference type="SMART" id="SM00422">
    <property type="entry name" value="HTH_MERR"/>
    <property type="match status" value="1"/>
</dbReference>
<dbReference type="CDD" id="cd04785">
    <property type="entry name" value="HTH_CadR-PbrR-like"/>
    <property type="match status" value="1"/>
</dbReference>
<dbReference type="PANTHER" id="PTHR30204:SF94">
    <property type="entry name" value="HEAVY METAL-DEPENDENT TRANSCRIPTIONAL REGULATOR HI_0293-RELATED"/>
    <property type="match status" value="1"/>
</dbReference>
<evidence type="ECO:0000256" key="1">
    <source>
        <dbReference type="ARBA" id="ARBA00023015"/>
    </source>
</evidence>
<keyword evidence="3" id="KW-0804">Transcription</keyword>
<reference evidence="6" key="1">
    <citation type="journal article" date="2019" name="Int. J. Syst. Evol. Microbiol.">
        <title>The Global Catalogue of Microorganisms (GCM) 10K type strain sequencing project: providing services to taxonomists for standard genome sequencing and annotation.</title>
        <authorList>
            <consortium name="The Broad Institute Genomics Platform"/>
            <consortium name="The Broad Institute Genome Sequencing Center for Infectious Disease"/>
            <person name="Wu L."/>
            <person name="Ma J."/>
        </authorList>
    </citation>
    <scope>NUCLEOTIDE SEQUENCE [LARGE SCALE GENOMIC DNA]</scope>
    <source>
        <strain evidence="6">KCTC 23916</strain>
    </source>
</reference>
<keyword evidence="2" id="KW-0238">DNA-binding</keyword>
<evidence type="ECO:0000259" key="4">
    <source>
        <dbReference type="PROSITE" id="PS50937"/>
    </source>
</evidence>
<comment type="caution">
    <text evidence="5">The sequence shown here is derived from an EMBL/GenBank/DDBJ whole genome shotgun (WGS) entry which is preliminary data.</text>
</comment>
<accession>A0ABQ2XG76</accession>
<dbReference type="PROSITE" id="PS50937">
    <property type="entry name" value="HTH_MERR_2"/>
    <property type="match status" value="1"/>
</dbReference>
<dbReference type="InterPro" id="IPR009061">
    <property type="entry name" value="DNA-bd_dom_put_sf"/>
</dbReference>
<dbReference type="PANTHER" id="PTHR30204">
    <property type="entry name" value="REDOX-CYCLING DRUG-SENSING TRANSCRIPTIONAL ACTIVATOR SOXR"/>
    <property type="match status" value="1"/>
</dbReference>
<sequence>MMNKPILTIGHLSQQTKCTVPTIRYYEEIGLLPQSERASNGHRFYRHEDIQRLLFIKRCRDFGFPIEQVRQLGQLLEDGERACVEVRDLAQRHLDEVRKKIVEMRELEKTLNAYVCACNTGCVEGQTKDCSIIETLQAPVIPQRRPEDSIQLATNPDSFSVTELKRGR</sequence>
<evidence type="ECO:0000256" key="3">
    <source>
        <dbReference type="ARBA" id="ARBA00023163"/>
    </source>
</evidence>
<keyword evidence="6" id="KW-1185">Reference proteome</keyword>
<dbReference type="Gene3D" id="1.10.1660.10">
    <property type="match status" value="1"/>
</dbReference>
<keyword evidence="1" id="KW-0805">Transcription regulation</keyword>
<protein>
    <submittedName>
        <fullName evidence="5">MerR family transcriptional regulator</fullName>
    </submittedName>
</protein>